<name>A0AAU9K9W5_9CILI</name>
<evidence type="ECO:0008006" key="3">
    <source>
        <dbReference type="Google" id="ProtNLM"/>
    </source>
</evidence>
<sequence length="256" mass="29441">MRPVIHVPGTKSNHCDPENMFSLSRKPSILQLSSPRNVLATTRQSPIQDPFLNMRQFGTSSPKLRPICPLKHLCSGTQSLNSSKSQRCLGIEKQSKPLSVPELSNKKRVLARNNSACVFPPISTRNSKPIRESKNFAKELKDIQLRIPILREDFLTKRDKRHEREKFDFRMSQREEPTTPYFSGNSQASFRKHTDINFENESTALPGNDETEFKLTFSGKAVRDYNVLEACSRLNNLISKEQGRRDSKELTFRYKK</sequence>
<organism evidence="1 2">
    <name type="scientific">Blepharisma stoltei</name>
    <dbReference type="NCBI Taxonomy" id="1481888"/>
    <lineage>
        <taxon>Eukaryota</taxon>
        <taxon>Sar</taxon>
        <taxon>Alveolata</taxon>
        <taxon>Ciliophora</taxon>
        <taxon>Postciliodesmatophora</taxon>
        <taxon>Heterotrichea</taxon>
        <taxon>Heterotrichida</taxon>
        <taxon>Blepharismidae</taxon>
        <taxon>Blepharisma</taxon>
    </lineage>
</organism>
<dbReference type="AlphaFoldDB" id="A0AAU9K9W5"/>
<gene>
    <name evidence="1" type="ORF">BSTOLATCC_MIC55860</name>
</gene>
<reference evidence="1" key="1">
    <citation type="submission" date="2021-09" db="EMBL/GenBank/DDBJ databases">
        <authorList>
            <consortium name="AG Swart"/>
            <person name="Singh M."/>
            <person name="Singh A."/>
            <person name="Seah K."/>
            <person name="Emmerich C."/>
        </authorList>
    </citation>
    <scope>NUCLEOTIDE SEQUENCE</scope>
    <source>
        <strain evidence="1">ATCC30299</strain>
    </source>
</reference>
<evidence type="ECO:0000313" key="2">
    <source>
        <dbReference type="Proteomes" id="UP001162131"/>
    </source>
</evidence>
<dbReference type="EMBL" id="CAJZBQ010000054">
    <property type="protein sequence ID" value="CAG9332414.1"/>
    <property type="molecule type" value="Genomic_DNA"/>
</dbReference>
<dbReference type="Proteomes" id="UP001162131">
    <property type="component" value="Unassembled WGS sequence"/>
</dbReference>
<keyword evidence="2" id="KW-1185">Reference proteome</keyword>
<proteinExistence type="predicted"/>
<accession>A0AAU9K9W5</accession>
<comment type="caution">
    <text evidence="1">The sequence shown here is derived from an EMBL/GenBank/DDBJ whole genome shotgun (WGS) entry which is preliminary data.</text>
</comment>
<evidence type="ECO:0000313" key="1">
    <source>
        <dbReference type="EMBL" id="CAG9332414.1"/>
    </source>
</evidence>
<protein>
    <recommendedName>
        <fullName evidence="3">TPX2 central domain-containing protein</fullName>
    </recommendedName>
</protein>